<dbReference type="RefSeq" id="WP_135835647.1">
    <property type="nucleotide sequence ID" value="NZ_SRPE01000006.1"/>
</dbReference>
<accession>A0A4Z1B8M9</accession>
<dbReference type="EMBL" id="SRPE01000006">
    <property type="protein sequence ID" value="TGN26748.1"/>
    <property type="molecule type" value="Genomic_DNA"/>
</dbReference>
<proteinExistence type="predicted"/>
<protein>
    <submittedName>
        <fullName evidence="1">Uncharacterized protein</fullName>
    </submittedName>
</protein>
<organism evidence="1 2">
    <name type="scientific">Empedobacter tilapiae</name>
    <dbReference type="NCBI Taxonomy" id="2491114"/>
    <lineage>
        <taxon>Bacteria</taxon>
        <taxon>Pseudomonadati</taxon>
        <taxon>Bacteroidota</taxon>
        <taxon>Flavobacteriia</taxon>
        <taxon>Flavobacteriales</taxon>
        <taxon>Weeksellaceae</taxon>
        <taxon>Empedobacter</taxon>
    </lineage>
</organism>
<sequence length="59" mass="7005">MIDDDEYDQIFKINAFISHFLHIPFPEQLDDDTWALKWAQVKWLMEKGIITPKKAENGL</sequence>
<keyword evidence="2" id="KW-1185">Reference proteome</keyword>
<dbReference type="Proteomes" id="UP000297998">
    <property type="component" value="Unassembled WGS sequence"/>
</dbReference>
<reference evidence="1 2" key="1">
    <citation type="submission" date="2019-03" db="EMBL/GenBank/DDBJ databases">
        <title>Empedobacter tilapiae sp. nov., isolated from an intestine of Nile tilapia Oreochromis niloticus.</title>
        <authorList>
            <person name="Kim Y.-O."/>
            <person name="Yoon J.-H."/>
        </authorList>
    </citation>
    <scope>NUCLEOTIDE SEQUENCE [LARGE SCALE GENOMIC DNA]</scope>
    <source>
        <strain evidence="1 2">MRS2</strain>
    </source>
</reference>
<evidence type="ECO:0000313" key="1">
    <source>
        <dbReference type="EMBL" id="TGN26748.1"/>
    </source>
</evidence>
<dbReference type="OrthoDB" id="1099325at2"/>
<name>A0A4Z1B8M9_9FLAO</name>
<gene>
    <name evidence="1" type="ORF">E4J94_09895</name>
</gene>
<comment type="caution">
    <text evidence="1">The sequence shown here is derived from an EMBL/GenBank/DDBJ whole genome shotgun (WGS) entry which is preliminary data.</text>
</comment>
<dbReference type="AlphaFoldDB" id="A0A4Z1B8M9"/>
<evidence type="ECO:0000313" key="2">
    <source>
        <dbReference type="Proteomes" id="UP000297998"/>
    </source>
</evidence>